<organism evidence="8 9">
    <name type="scientific">Durusdinium trenchii</name>
    <dbReference type="NCBI Taxonomy" id="1381693"/>
    <lineage>
        <taxon>Eukaryota</taxon>
        <taxon>Sar</taxon>
        <taxon>Alveolata</taxon>
        <taxon>Dinophyceae</taxon>
        <taxon>Suessiales</taxon>
        <taxon>Symbiodiniaceae</taxon>
        <taxon>Durusdinium</taxon>
    </lineage>
</organism>
<evidence type="ECO:0000256" key="4">
    <source>
        <dbReference type="ARBA" id="ARBA00023002"/>
    </source>
</evidence>
<keyword evidence="6" id="KW-0732">Signal</keyword>
<dbReference type="Gene3D" id="3.90.700.10">
    <property type="entry name" value="Succinate dehydrogenase/fumarate reductase flavoprotein, catalytic domain"/>
    <property type="match status" value="1"/>
</dbReference>
<keyword evidence="9" id="KW-1185">Reference proteome</keyword>
<dbReference type="InterPro" id="IPR027477">
    <property type="entry name" value="Succ_DH/fumarate_Rdtase_cat_sf"/>
</dbReference>
<feature type="signal peptide" evidence="6">
    <location>
        <begin position="1"/>
        <end position="22"/>
    </location>
</feature>
<evidence type="ECO:0000256" key="5">
    <source>
        <dbReference type="SAM" id="MobiDB-lite"/>
    </source>
</evidence>
<feature type="chain" id="PRO_5045355253" description="FAD-dependent oxidoreductase 2 FAD-binding domain-containing protein" evidence="6">
    <location>
        <begin position="23"/>
        <end position="556"/>
    </location>
</feature>
<evidence type="ECO:0000256" key="1">
    <source>
        <dbReference type="ARBA" id="ARBA00001974"/>
    </source>
</evidence>
<keyword evidence="4" id="KW-0560">Oxidoreductase</keyword>
<dbReference type="Pfam" id="PF00890">
    <property type="entry name" value="FAD_binding_2"/>
    <property type="match status" value="1"/>
</dbReference>
<proteinExistence type="predicted"/>
<accession>A0ABP0PXL0</accession>
<dbReference type="InterPro" id="IPR003953">
    <property type="entry name" value="FAD-dep_OxRdtase_2_FAD-bd"/>
</dbReference>
<keyword evidence="2" id="KW-0285">Flavoprotein</keyword>
<protein>
    <recommendedName>
        <fullName evidence="7">FAD-dependent oxidoreductase 2 FAD-binding domain-containing protein</fullName>
    </recommendedName>
</protein>
<evidence type="ECO:0000259" key="7">
    <source>
        <dbReference type="Pfam" id="PF00890"/>
    </source>
</evidence>
<evidence type="ECO:0000313" key="9">
    <source>
        <dbReference type="Proteomes" id="UP001642484"/>
    </source>
</evidence>
<dbReference type="Proteomes" id="UP001642484">
    <property type="component" value="Unassembled WGS sequence"/>
</dbReference>
<dbReference type="PROSITE" id="PS51257">
    <property type="entry name" value="PROKAR_LIPOPROTEIN"/>
    <property type="match status" value="1"/>
</dbReference>
<sequence length="556" mass="59721">MRQLYRLWPTVCVALAPGLASASVSTSCAASAMDVVVVGGGLAGLCATIEAAKRGAKVTIIDKEANLGGNSAKASSGMNGANTQAQRDQGITDSVEKFIEDTLSSGDGLAVVELVHTLAEQSRETHEWLKSLGLHLSDVVQLGGHSTARTHRFPPTPEGKPQPVGWTLVSGLRKILETELKDQVTIRTKSSFKELLIEDGRVMGLNFEHENGTEQLRGTVVLTAGGYANDHADSSLLDLHTPALAKLPTTNGPFATGDVIKALVKQEAGVKTTLMDKVQIHPTGFIEVKQPNFHTKFLAPEALRGSGGILLCHGKRFANELGRRDYLTEEMFKHCKPLFDKEENPLSAAMLLTEEAVEKYGSGAMGFYKFKGLVQDVGTVEAAAEAMGTSAEVLKKTLEDYNEAAERGQDKFGKKVFPVRFPSTAHLYVAFVTPTCFNVQKGTVGGIPRNRGRSALVTQTRTGIGLPSRCCTAMDSPYPTCMARAKSPAECTATIAWVATACWNARSLVVWQAPRPRRKPRTGDVTRSVAALVGHRRDQNRGDPGPENIAGCSSRI</sequence>
<dbReference type="InterPro" id="IPR050315">
    <property type="entry name" value="FAD-oxidoreductase_2"/>
</dbReference>
<evidence type="ECO:0000256" key="6">
    <source>
        <dbReference type="SAM" id="SignalP"/>
    </source>
</evidence>
<name>A0ABP0PXL0_9DINO</name>
<reference evidence="8 9" key="1">
    <citation type="submission" date="2024-02" db="EMBL/GenBank/DDBJ databases">
        <authorList>
            <person name="Chen Y."/>
            <person name="Shah S."/>
            <person name="Dougan E. K."/>
            <person name="Thang M."/>
            <person name="Chan C."/>
        </authorList>
    </citation>
    <scope>NUCLEOTIDE SEQUENCE [LARGE SCALE GENOMIC DNA]</scope>
</reference>
<evidence type="ECO:0000313" key="8">
    <source>
        <dbReference type="EMBL" id="CAK9080755.1"/>
    </source>
</evidence>
<dbReference type="EMBL" id="CAXAMN010023773">
    <property type="protein sequence ID" value="CAK9080755.1"/>
    <property type="molecule type" value="Genomic_DNA"/>
</dbReference>
<dbReference type="InterPro" id="IPR036188">
    <property type="entry name" value="FAD/NAD-bd_sf"/>
</dbReference>
<dbReference type="SUPFAM" id="SSF51905">
    <property type="entry name" value="FAD/NAD(P)-binding domain"/>
    <property type="match status" value="1"/>
</dbReference>
<feature type="domain" description="FAD-dependent oxidoreductase 2 FAD-binding" evidence="7">
    <location>
        <begin position="34"/>
        <end position="447"/>
    </location>
</feature>
<dbReference type="Gene3D" id="3.50.50.60">
    <property type="entry name" value="FAD/NAD(P)-binding domain"/>
    <property type="match status" value="1"/>
</dbReference>
<feature type="region of interest" description="Disordered" evidence="5">
    <location>
        <begin position="535"/>
        <end position="556"/>
    </location>
</feature>
<dbReference type="PANTHER" id="PTHR43400">
    <property type="entry name" value="FUMARATE REDUCTASE"/>
    <property type="match status" value="1"/>
</dbReference>
<evidence type="ECO:0000256" key="2">
    <source>
        <dbReference type="ARBA" id="ARBA00022630"/>
    </source>
</evidence>
<comment type="caution">
    <text evidence="8">The sequence shown here is derived from an EMBL/GenBank/DDBJ whole genome shotgun (WGS) entry which is preliminary data.</text>
</comment>
<evidence type="ECO:0000256" key="3">
    <source>
        <dbReference type="ARBA" id="ARBA00022827"/>
    </source>
</evidence>
<keyword evidence="3" id="KW-0274">FAD</keyword>
<comment type="cofactor">
    <cofactor evidence="1">
        <name>FAD</name>
        <dbReference type="ChEBI" id="CHEBI:57692"/>
    </cofactor>
</comment>
<dbReference type="SUPFAM" id="SSF56425">
    <property type="entry name" value="Succinate dehydrogenase/fumarate reductase flavoprotein, catalytic domain"/>
    <property type="match status" value="1"/>
</dbReference>
<gene>
    <name evidence="8" type="ORF">CCMP2556_LOCUS39601</name>
</gene>
<dbReference type="PANTHER" id="PTHR43400:SF7">
    <property type="entry name" value="FAD-DEPENDENT OXIDOREDUCTASE 2 FAD BINDING DOMAIN-CONTAINING PROTEIN"/>
    <property type="match status" value="1"/>
</dbReference>